<feature type="transmembrane region" description="Helical" evidence="6">
    <location>
        <begin position="37"/>
        <end position="53"/>
    </location>
</feature>
<evidence type="ECO:0000256" key="2">
    <source>
        <dbReference type="ARBA" id="ARBA00022475"/>
    </source>
</evidence>
<dbReference type="InterPro" id="IPR051611">
    <property type="entry name" value="ECF_transporter_component"/>
</dbReference>
<dbReference type="PANTHER" id="PTHR34857">
    <property type="entry name" value="SLL0384 PROTEIN"/>
    <property type="match status" value="1"/>
</dbReference>
<feature type="transmembrane region" description="Helical" evidence="6">
    <location>
        <begin position="12"/>
        <end position="31"/>
    </location>
</feature>
<sequence length="268" mass="30915">MNAMKETWMYHINPTFKLFVMLVVFILILLIHNPNTLLNVTMLLFLLFLLFNGHSLKVVLLLLLPFLLIFVSTSSSMIMFGKGDTTWVKWGLIHITEESFFRGIHIGLRALAFGLLGLLFSLTTKPVNLFYSLMQQARLSPKYAYSFLAGYRLIPIMLEEFQVIHRAMKVRGVGRQKGWSGIVNKLKAYTIPLLSQSIRRAFRIGVAMEAKQFTTNAKRTYYYKIGFSKRDLYFVCVISLILTSAYILSTHFPYVPIQDVRYETTLTL</sequence>
<feature type="transmembrane region" description="Helical" evidence="6">
    <location>
        <begin position="60"/>
        <end position="80"/>
    </location>
</feature>
<evidence type="ECO:0000313" key="7">
    <source>
        <dbReference type="EMBL" id="MBM6617748.1"/>
    </source>
</evidence>
<dbReference type="Proteomes" id="UP001518925">
    <property type="component" value="Unassembled WGS sequence"/>
</dbReference>
<evidence type="ECO:0000256" key="4">
    <source>
        <dbReference type="ARBA" id="ARBA00022989"/>
    </source>
</evidence>
<dbReference type="Pfam" id="PF02361">
    <property type="entry name" value="CbiQ"/>
    <property type="match status" value="1"/>
</dbReference>
<feature type="transmembrane region" description="Helical" evidence="6">
    <location>
        <begin position="100"/>
        <end position="122"/>
    </location>
</feature>
<dbReference type="InterPro" id="IPR003339">
    <property type="entry name" value="ABC/ECF_trnsptr_transmembrane"/>
</dbReference>
<keyword evidence="2" id="KW-1003">Cell membrane</keyword>
<feature type="transmembrane region" description="Helical" evidence="6">
    <location>
        <begin position="232"/>
        <end position="252"/>
    </location>
</feature>
<keyword evidence="4 6" id="KW-1133">Transmembrane helix</keyword>
<keyword evidence="8" id="KW-1185">Reference proteome</keyword>
<proteinExistence type="predicted"/>
<protein>
    <submittedName>
        <fullName evidence="7">Energy-coupling factor transporter transmembrane protein EcfT</fullName>
    </submittedName>
</protein>
<keyword evidence="5 6" id="KW-0472">Membrane</keyword>
<comment type="caution">
    <text evidence="7">The sequence shown here is derived from an EMBL/GenBank/DDBJ whole genome shotgun (WGS) entry which is preliminary data.</text>
</comment>
<evidence type="ECO:0000256" key="5">
    <source>
        <dbReference type="ARBA" id="ARBA00023136"/>
    </source>
</evidence>
<name>A0ABS2DH13_9BACI</name>
<gene>
    <name evidence="7" type="ORF">JR050_08715</name>
</gene>
<reference evidence="7 8" key="1">
    <citation type="submission" date="2021-02" db="EMBL/GenBank/DDBJ databases">
        <title>Bacillus sp. RD4P76, an endophyte from a halophyte.</title>
        <authorList>
            <person name="Sun J.-Q."/>
        </authorList>
    </citation>
    <scope>NUCLEOTIDE SEQUENCE [LARGE SCALE GENOMIC DNA]</scope>
    <source>
        <strain evidence="7 8">RD4P76</strain>
    </source>
</reference>
<accession>A0ABS2DH13</accession>
<keyword evidence="3 6" id="KW-0812">Transmembrane</keyword>
<evidence type="ECO:0000256" key="1">
    <source>
        <dbReference type="ARBA" id="ARBA00004141"/>
    </source>
</evidence>
<evidence type="ECO:0000313" key="8">
    <source>
        <dbReference type="Proteomes" id="UP001518925"/>
    </source>
</evidence>
<dbReference type="EMBL" id="JAFELM010000027">
    <property type="protein sequence ID" value="MBM6617748.1"/>
    <property type="molecule type" value="Genomic_DNA"/>
</dbReference>
<evidence type="ECO:0000256" key="6">
    <source>
        <dbReference type="SAM" id="Phobius"/>
    </source>
</evidence>
<comment type="subcellular location">
    <subcellularLocation>
        <location evidence="1">Membrane</location>
        <topology evidence="1">Multi-pass membrane protein</topology>
    </subcellularLocation>
</comment>
<dbReference type="CDD" id="cd16914">
    <property type="entry name" value="EcfT"/>
    <property type="match status" value="1"/>
</dbReference>
<evidence type="ECO:0000256" key="3">
    <source>
        <dbReference type="ARBA" id="ARBA00022692"/>
    </source>
</evidence>
<dbReference type="PANTHER" id="PTHR34857:SF2">
    <property type="entry name" value="SLL0384 PROTEIN"/>
    <property type="match status" value="1"/>
</dbReference>
<organism evidence="7 8">
    <name type="scientific">Bacillus suaedaesalsae</name>
    <dbReference type="NCBI Taxonomy" id="2810349"/>
    <lineage>
        <taxon>Bacteria</taxon>
        <taxon>Bacillati</taxon>
        <taxon>Bacillota</taxon>
        <taxon>Bacilli</taxon>
        <taxon>Bacillales</taxon>
        <taxon>Bacillaceae</taxon>
        <taxon>Bacillus</taxon>
    </lineage>
</organism>